<proteinExistence type="predicted"/>
<dbReference type="EMBL" id="GBXM01000337">
    <property type="protein sequence ID" value="JAI08241.1"/>
    <property type="molecule type" value="Transcribed_RNA"/>
</dbReference>
<accession>A0A0E9Y272</accession>
<reference evidence="1" key="2">
    <citation type="journal article" date="2015" name="Fish Shellfish Immunol.">
        <title>Early steps in the European eel (Anguilla anguilla)-Vibrio vulnificus interaction in the gills: Role of the RtxA13 toxin.</title>
        <authorList>
            <person name="Callol A."/>
            <person name="Pajuelo D."/>
            <person name="Ebbesson L."/>
            <person name="Teles M."/>
            <person name="MacKenzie S."/>
            <person name="Amaro C."/>
        </authorList>
    </citation>
    <scope>NUCLEOTIDE SEQUENCE</scope>
</reference>
<protein>
    <submittedName>
        <fullName evidence="1">Uncharacterized protein</fullName>
    </submittedName>
</protein>
<organism evidence="1">
    <name type="scientific">Anguilla anguilla</name>
    <name type="common">European freshwater eel</name>
    <name type="synonym">Muraena anguilla</name>
    <dbReference type="NCBI Taxonomy" id="7936"/>
    <lineage>
        <taxon>Eukaryota</taxon>
        <taxon>Metazoa</taxon>
        <taxon>Chordata</taxon>
        <taxon>Craniata</taxon>
        <taxon>Vertebrata</taxon>
        <taxon>Euteleostomi</taxon>
        <taxon>Actinopterygii</taxon>
        <taxon>Neopterygii</taxon>
        <taxon>Teleostei</taxon>
        <taxon>Anguilliformes</taxon>
        <taxon>Anguillidae</taxon>
        <taxon>Anguilla</taxon>
    </lineage>
</organism>
<name>A0A0E9Y272_ANGAN</name>
<evidence type="ECO:0000313" key="1">
    <source>
        <dbReference type="EMBL" id="JAI08241.1"/>
    </source>
</evidence>
<dbReference type="AlphaFoldDB" id="A0A0E9Y272"/>
<reference evidence="1" key="1">
    <citation type="submission" date="2014-11" db="EMBL/GenBank/DDBJ databases">
        <authorList>
            <person name="Amaro Gonzalez C."/>
        </authorList>
    </citation>
    <scope>NUCLEOTIDE SEQUENCE</scope>
</reference>
<sequence length="50" mass="5945">MINVTIYTNNSIDSNRSKSTNMYVYIYDSSTVRLLQLCHCFRKLRSDHNK</sequence>